<evidence type="ECO:0000313" key="2">
    <source>
        <dbReference type="Proteomes" id="UP000198756"/>
    </source>
</evidence>
<sequence>MALFFDALYLVNRLDMGYLTKIQRINRAKSEQWYVNFPAAVAQAIEFQQGEVVEWIIDDHQRLVLQRSDQSVADLKKKTPQEDLKGVLEGIFSECQSCFKQIRTWQRAAKLVNGVLSCMGRSTITGWLTASGISLRIGRLLIAFLKGTGWILPGFSVSSEGKLSDWLIRYSGMFLPTWMTPYYEKRKTYLVPVGSKMHLGHLSRLIWFGDCVSFSFHCPVFQKWARYRPELFPYIFIIVPP</sequence>
<keyword evidence="2" id="KW-1185">Reference proteome</keyword>
<accession>A0A1G5XFL8</accession>
<dbReference type="AlphaFoldDB" id="A0A1G5XFL8"/>
<reference evidence="2" key="1">
    <citation type="submission" date="2016-10" db="EMBL/GenBank/DDBJ databases">
        <authorList>
            <person name="Varghese N."/>
            <person name="Submissions S."/>
        </authorList>
    </citation>
    <scope>NUCLEOTIDE SEQUENCE [LARGE SCALE GENOMIC DNA]</scope>
    <source>
        <strain evidence="2">DSM 22703</strain>
    </source>
</reference>
<evidence type="ECO:0000313" key="1">
    <source>
        <dbReference type="EMBL" id="SDA69223.1"/>
    </source>
</evidence>
<organism evidence="1 2">
    <name type="scientific">Algoriphagus alkaliphilus</name>
    <dbReference type="NCBI Taxonomy" id="279824"/>
    <lineage>
        <taxon>Bacteria</taxon>
        <taxon>Pseudomonadati</taxon>
        <taxon>Bacteroidota</taxon>
        <taxon>Cytophagia</taxon>
        <taxon>Cytophagales</taxon>
        <taxon>Cyclobacteriaceae</taxon>
        <taxon>Algoriphagus</taxon>
    </lineage>
</organism>
<dbReference type="EMBL" id="FMXE01000010">
    <property type="protein sequence ID" value="SDA69223.1"/>
    <property type="molecule type" value="Genomic_DNA"/>
</dbReference>
<dbReference type="Proteomes" id="UP000198756">
    <property type="component" value="Unassembled WGS sequence"/>
</dbReference>
<proteinExistence type="predicted"/>
<name>A0A1G5XFL8_9BACT</name>
<gene>
    <name evidence="1" type="ORF">SAMN03080617_01741</name>
</gene>
<dbReference type="STRING" id="279824.SAMN03080617_01741"/>
<protein>
    <submittedName>
        <fullName evidence="1">Uncharacterized protein</fullName>
    </submittedName>
</protein>